<sequence>MTLQSYHKATTQQRYHKKATQQRQVALQIHKINVKKDEVSDSSASQSTLSLDNSKVANIDKEDSISNTMSFALSCMNSLNEHTYAAPNKTAGYTHQLATSTPIYPPPQPQNVHSHVPMLFQTPLQTQQSPPLLPHQQPNDFSMILTEVFSRLNGLDQKLGRLDEIDKKLLKLDTVSTNLGKINNQVKNLEGNLATVNKRLGDVEKSSVFVSGKLDDITKENKNSMTVSKNQNKLFYTRE</sequence>
<dbReference type="AlphaFoldDB" id="A0A8S3T204"/>
<evidence type="ECO:0000313" key="2">
    <source>
        <dbReference type="EMBL" id="CAG2222912.1"/>
    </source>
</evidence>
<gene>
    <name evidence="2" type="ORF">MEDL_36221</name>
</gene>
<evidence type="ECO:0000313" key="3">
    <source>
        <dbReference type="Proteomes" id="UP000683360"/>
    </source>
</evidence>
<feature type="coiled-coil region" evidence="1">
    <location>
        <begin position="172"/>
        <end position="206"/>
    </location>
</feature>
<evidence type="ECO:0000256" key="1">
    <source>
        <dbReference type="SAM" id="Coils"/>
    </source>
</evidence>
<keyword evidence="3" id="KW-1185">Reference proteome</keyword>
<keyword evidence="1" id="KW-0175">Coiled coil</keyword>
<dbReference type="EMBL" id="CAJPWZ010001768">
    <property type="protein sequence ID" value="CAG2222912.1"/>
    <property type="molecule type" value="Genomic_DNA"/>
</dbReference>
<name>A0A8S3T204_MYTED</name>
<dbReference type="Proteomes" id="UP000683360">
    <property type="component" value="Unassembled WGS sequence"/>
</dbReference>
<reference evidence="2" key="1">
    <citation type="submission" date="2021-03" db="EMBL/GenBank/DDBJ databases">
        <authorList>
            <person name="Bekaert M."/>
        </authorList>
    </citation>
    <scope>NUCLEOTIDE SEQUENCE</scope>
</reference>
<accession>A0A8S3T204</accession>
<proteinExistence type="predicted"/>
<protein>
    <submittedName>
        <fullName evidence="2">Uncharacterized protein</fullName>
    </submittedName>
</protein>
<comment type="caution">
    <text evidence="2">The sequence shown here is derived from an EMBL/GenBank/DDBJ whole genome shotgun (WGS) entry which is preliminary data.</text>
</comment>
<organism evidence="2 3">
    <name type="scientific">Mytilus edulis</name>
    <name type="common">Blue mussel</name>
    <dbReference type="NCBI Taxonomy" id="6550"/>
    <lineage>
        <taxon>Eukaryota</taxon>
        <taxon>Metazoa</taxon>
        <taxon>Spiralia</taxon>
        <taxon>Lophotrochozoa</taxon>
        <taxon>Mollusca</taxon>
        <taxon>Bivalvia</taxon>
        <taxon>Autobranchia</taxon>
        <taxon>Pteriomorphia</taxon>
        <taxon>Mytilida</taxon>
        <taxon>Mytiloidea</taxon>
        <taxon>Mytilidae</taxon>
        <taxon>Mytilinae</taxon>
        <taxon>Mytilus</taxon>
    </lineage>
</organism>